<dbReference type="SUPFAM" id="SSF53756">
    <property type="entry name" value="UDP-Glycosyltransferase/glycogen phosphorylase"/>
    <property type="match status" value="2"/>
</dbReference>
<gene>
    <name evidence="2" type="ORF">H9804_01940</name>
</gene>
<dbReference type="EMBL" id="DXAQ01000028">
    <property type="protein sequence ID" value="HIZ88679.1"/>
    <property type="molecule type" value="Genomic_DNA"/>
</dbReference>
<reference evidence="2" key="1">
    <citation type="journal article" date="2021" name="PeerJ">
        <title>Extensive microbial diversity within the chicken gut microbiome revealed by metagenomics and culture.</title>
        <authorList>
            <person name="Gilroy R."/>
            <person name="Ravi A."/>
            <person name="Getino M."/>
            <person name="Pursley I."/>
            <person name="Horton D.L."/>
            <person name="Alikhan N.F."/>
            <person name="Baker D."/>
            <person name="Gharbi K."/>
            <person name="Hall N."/>
            <person name="Watson M."/>
            <person name="Adriaenssens E.M."/>
            <person name="Foster-Nyarko E."/>
            <person name="Jarju S."/>
            <person name="Secka A."/>
            <person name="Antonio M."/>
            <person name="Oren A."/>
            <person name="Chaudhuri R.R."/>
            <person name="La Ragione R."/>
            <person name="Hildebrand F."/>
            <person name="Pallen M.J."/>
        </authorList>
    </citation>
    <scope>NUCLEOTIDE SEQUENCE</scope>
    <source>
        <strain evidence="2">ChiW4-1371</strain>
    </source>
</reference>
<protein>
    <submittedName>
        <fullName evidence="2">Glycosyltransferase</fullName>
    </submittedName>
</protein>
<reference evidence="2" key="2">
    <citation type="submission" date="2021-04" db="EMBL/GenBank/DDBJ databases">
        <authorList>
            <person name="Gilroy R."/>
        </authorList>
    </citation>
    <scope>NUCLEOTIDE SEQUENCE</scope>
    <source>
        <strain evidence="2">ChiW4-1371</strain>
    </source>
</reference>
<dbReference type="Pfam" id="PF13692">
    <property type="entry name" value="Glyco_trans_1_4"/>
    <property type="match status" value="1"/>
</dbReference>
<dbReference type="Gene3D" id="3.40.50.11090">
    <property type="match status" value="1"/>
</dbReference>
<evidence type="ECO:0000313" key="2">
    <source>
        <dbReference type="EMBL" id="HIZ88679.1"/>
    </source>
</evidence>
<dbReference type="Gene3D" id="3.40.50.2000">
    <property type="entry name" value="Glycogen Phosphorylase B"/>
    <property type="match status" value="2"/>
</dbReference>
<proteinExistence type="predicted"/>
<sequence>MKLKWYIDKTRHTIKKEGFKIFFLKTKYYIQNRFKKAAKQDNNSICADVLFINGTFLPHPARYRVTHQKEQLFAYNVTSSEVFYEDLKLEFVKQYRVFVFFRCPITDQIEEFIALARKYNKKVLFDIDDLVIDKKYTSQIKYLKNMTADELKLYDEGVSKIQTLLKKCDAAITSTEKLAEELKNYVPEVFINRNTASQDMVKYSIEAVKFRDELPFKSQDKIQNKQEFQDALKDQNERKGKIRIGYFSGSITHNDDFEYIAPVIKEIMEKYSNVELHITGELDIPEQFQSFKERIISRPFTDWQKLPMLISSVDINIAPLIDNIFNEAKSEIKWIEASLVKVPTIASNIGAFKKMIVNNETGLLCNNIEEWKAAFELLINNEKERKRIAENAYKFTIKHCNTVYTGLPLTKFIKSKMNKNIVFILPSIKTSGGALVVFKHCKIMQDNGYDVLIINDDVSEKDILIEGNTIPVISSLEKQVHFSIDKCVATLWTTNRFMDLYPNIKERYYFVQNFETDFYEQGHYWKFLANQTYTPIVSKKMITISKWCQQWLKDDYEQHAEYVPNGIDIKRFYPVKRNFNKEKIIVLVEGNSADFYKNVDESFEITNKLDRNKYEVWFMSYLGKPKPWYKIDKFLHQVPHDKVAEVYRSVDILIKSSILESFSYPPLEMMATGGYVVVAPNGGNIEFLKDMENCVMYEQGNIESGIKAVETIVENKDLRNKLYENGIKTAEKRDWASIEKDIVNLYK</sequence>
<dbReference type="PANTHER" id="PTHR12526">
    <property type="entry name" value="GLYCOSYLTRANSFERASE"/>
    <property type="match status" value="1"/>
</dbReference>
<dbReference type="GO" id="GO:0016757">
    <property type="term" value="F:glycosyltransferase activity"/>
    <property type="evidence" value="ECO:0007669"/>
    <property type="project" value="InterPro"/>
</dbReference>
<dbReference type="Proteomes" id="UP000824176">
    <property type="component" value="Unassembled WGS sequence"/>
</dbReference>
<name>A0A9D2GSS4_9BACT</name>
<dbReference type="InterPro" id="IPR001296">
    <property type="entry name" value="Glyco_trans_1"/>
</dbReference>
<dbReference type="AlphaFoldDB" id="A0A9D2GSS4"/>
<comment type="caution">
    <text evidence="2">The sequence shown here is derived from an EMBL/GenBank/DDBJ whole genome shotgun (WGS) entry which is preliminary data.</text>
</comment>
<accession>A0A9D2GSS4</accession>
<evidence type="ECO:0000313" key="3">
    <source>
        <dbReference type="Proteomes" id="UP000824176"/>
    </source>
</evidence>
<feature type="domain" description="Glycosyl transferase family 1" evidence="1">
    <location>
        <begin position="633"/>
        <end position="728"/>
    </location>
</feature>
<dbReference type="Pfam" id="PF00534">
    <property type="entry name" value="Glycos_transf_1"/>
    <property type="match status" value="1"/>
</dbReference>
<evidence type="ECO:0000259" key="1">
    <source>
        <dbReference type="Pfam" id="PF00534"/>
    </source>
</evidence>
<dbReference type="CDD" id="cd03801">
    <property type="entry name" value="GT4_PimA-like"/>
    <property type="match status" value="1"/>
</dbReference>
<organism evidence="2 3">
    <name type="scientific">Candidatus Mucispirillum faecigallinarum</name>
    <dbReference type="NCBI Taxonomy" id="2838699"/>
    <lineage>
        <taxon>Bacteria</taxon>
        <taxon>Pseudomonadati</taxon>
        <taxon>Deferribacterota</taxon>
        <taxon>Deferribacteres</taxon>
        <taxon>Deferribacterales</taxon>
        <taxon>Mucispirillaceae</taxon>
        <taxon>Mucispirillum</taxon>
    </lineage>
</organism>